<name>E0WV63_9ENTR</name>
<evidence type="ECO:0000313" key="3">
    <source>
        <dbReference type="Proteomes" id="UP000005726"/>
    </source>
</evidence>
<evidence type="ECO:0000256" key="1">
    <source>
        <dbReference type="SAM" id="Phobius"/>
    </source>
</evidence>
<organism evidence="2 3">
    <name type="scientific">Candidatus Regiella insecticola LSR1</name>
    <dbReference type="NCBI Taxonomy" id="663321"/>
    <lineage>
        <taxon>Bacteria</taxon>
        <taxon>Pseudomonadati</taxon>
        <taxon>Pseudomonadota</taxon>
        <taxon>Gammaproteobacteria</taxon>
        <taxon>Enterobacterales</taxon>
        <taxon>Enterobacteriaceae</taxon>
        <taxon>aphid secondary symbionts</taxon>
        <taxon>Candidatus Regiella</taxon>
    </lineage>
</organism>
<protein>
    <submittedName>
        <fullName evidence="2">Uncharacterized protein</fullName>
    </submittedName>
</protein>
<keyword evidence="1" id="KW-1133">Transmembrane helix</keyword>
<dbReference type="EMBL" id="GL379747">
    <property type="protein sequence ID" value="EFL91097.1"/>
    <property type="molecule type" value="Genomic_DNA"/>
</dbReference>
<dbReference type="AlphaFoldDB" id="E0WV63"/>
<dbReference type="Proteomes" id="UP000005726">
    <property type="component" value="Unassembled WGS sequence"/>
</dbReference>
<accession>E0WV63</accession>
<keyword evidence="1" id="KW-0812">Transmembrane</keyword>
<dbReference type="HOGENOM" id="CLU_122709_0_0_6"/>
<reference evidence="2" key="1">
    <citation type="journal article" date="2009" name="Environ. Microbiol.">
        <title>Dynamics of genome evolution in facultative symbionts of aphids.</title>
        <authorList>
            <person name="Degnan P.H."/>
            <person name="Leonardo T.E."/>
            <person name="Cass B.N."/>
            <person name="Hurwitz B."/>
            <person name="Stern D."/>
            <person name="Gibbs R.A."/>
            <person name="Richards S."/>
            <person name="Moran N.A."/>
        </authorList>
    </citation>
    <scope>NUCLEOTIDE SEQUENCE [LARGE SCALE GENOMIC DNA]</scope>
    <source>
        <strain evidence="2">LSR1</strain>
    </source>
</reference>
<gene>
    <name evidence="2" type="ORF">REG_1978</name>
</gene>
<evidence type="ECO:0000313" key="2">
    <source>
        <dbReference type="EMBL" id="EFL91097.1"/>
    </source>
</evidence>
<dbReference type="RefSeq" id="WP_006705604.1">
    <property type="nucleotide sequence ID" value="NZ_CAWLGB010000159.1"/>
</dbReference>
<keyword evidence="3" id="KW-1185">Reference proteome</keyword>
<proteinExistence type="predicted"/>
<keyword evidence="1" id="KW-0472">Membrane</keyword>
<sequence length="173" mass="19982">MQSVNPSVNPDEITELHFLIHYSYYLEIMRECLFSRLDKLVLYFQFMLASWVIASMPYSVLVGLLLILLAAIQFSYQYGTAASQSKNQAAKYKALRYELPRLTAQAIRQQLHVIEETDPPEVGALCLPAYWRTCIRLDRADLSNHMETLSRWQKIIAWLAGDLPTKSPHFLTQ</sequence>
<feature type="transmembrane region" description="Helical" evidence="1">
    <location>
        <begin position="43"/>
        <end position="69"/>
    </location>
</feature>